<evidence type="ECO:0000259" key="2">
    <source>
        <dbReference type="PROSITE" id="PS50937"/>
    </source>
</evidence>
<reference evidence="3 4" key="1">
    <citation type="submission" date="2018-07" db="EMBL/GenBank/DDBJ databases">
        <title>Genomic Encyclopedia of Type Strains, Phase III (KMG-III): the genomes of soil and plant-associated and newly described type strains.</title>
        <authorList>
            <person name="Whitman W."/>
        </authorList>
    </citation>
    <scope>NUCLEOTIDE SEQUENCE [LARGE SCALE GENOMIC DNA]</scope>
    <source>
        <strain evidence="3 4">CECT 8575</strain>
    </source>
</reference>
<protein>
    <submittedName>
        <fullName evidence="3">DNA-binding transcriptional MerR regulator</fullName>
    </submittedName>
</protein>
<dbReference type="PANTHER" id="PTHR30204:SF93">
    <property type="entry name" value="HTH MERR-TYPE DOMAIN-CONTAINING PROTEIN"/>
    <property type="match status" value="1"/>
</dbReference>
<name>A0A368VU04_9ACTN</name>
<accession>A0A368VU04</accession>
<dbReference type="PRINTS" id="PR00040">
    <property type="entry name" value="HTHMERR"/>
</dbReference>
<evidence type="ECO:0000313" key="4">
    <source>
        <dbReference type="Proteomes" id="UP000253495"/>
    </source>
</evidence>
<gene>
    <name evidence="3" type="ORF">DFQ14_103270</name>
</gene>
<keyword evidence="1 3" id="KW-0238">DNA-binding</keyword>
<comment type="caution">
    <text evidence="3">The sequence shown here is derived from an EMBL/GenBank/DDBJ whole genome shotgun (WGS) entry which is preliminary data.</text>
</comment>
<proteinExistence type="predicted"/>
<evidence type="ECO:0000256" key="1">
    <source>
        <dbReference type="ARBA" id="ARBA00023125"/>
    </source>
</evidence>
<dbReference type="EMBL" id="QPJC01000003">
    <property type="protein sequence ID" value="RCW45301.1"/>
    <property type="molecule type" value="Genomic_DNA"/>
</dbReference>
<dbReference type="InterPro" id="IPR047057">
    <property type="entry name" value="MerR_fam"/>
</dbReference>
<dbReference type="Proteomes" id="UP000253495">
    <property type="component" value="Unassembled WGS sequence"/>
</dbReference>
<dbReference type="InterPro" id="IPR009061">
    <property type="entry name" value="DNA-bd_dom_put_sf"/>
</dbReference>
<organism evidence="3 4">
    <name type="scientific">Halopolyspora algeriensis</name>
    <dbReference type="NCBI Taxonomy" id="1500506"/>
    <lineage>
        <taxon>Bacteria</taxon>
        <taxon>Bacillati</taxon>
        <taxon>Actinomycetota</taxon>
        <taxon>Actinomycetes</taxon>
        <taxon>Actinomycetes incertae sedis</taxon>
        <taxon>Halopolyspora</taxon>
    </lineage>
</organism>
<dbReference type="Gene3D" id="1.10.1660.10">
    <property type="match status" value="1"/>
</dbReference>
<dbReference type="PANTHER" id="PTHR30204">
    <property type="entry name" value="REDOX-CYCLING DRUG-SENSING TRANSCRIPTIONAL ACTIVATOR SOXR"/>
    <property type="match status" value="1"/>
</dbReference>
<keyword evidence="4" id="KW-1185">Reference proteome</keyword>
<evidence type="ECO:0000313" key="3">
    <source>
        <dbReference type="EMBL" id="RCW45301.1"/>
    </source>
</evidence>
<dbReference type="GO" id="GO:0003700">
    <property type="term" value="F:DNA-binding transcription factor activity"/>
    <property type="evidence" value="ECO:0007669"/>
    <property type="project" value="InterPro"/>
</dbReference>
<dbReference type="SUPFAM" id="SSF46955">
    <property type="entry name" value="Putative DNA-binding domain"/>
    <property type="match status" value="1"/>
</dbReference>
<dbReference type="PROSITE" id="PS50937">
    <property type="entry name" value="HTH_MERR_2"/>
    <property type="match status" value="1"/>
</dbReference>
<feature type="domain" description="HTH merR-type" evidence="2">
    <location>
        <begin position="11"/>
        <end position="79"/>
    </location>
</feature>
<dbReference type="SMART" id="SM00422">
    <property type="entry name" value="HTH_MERR"/>
    <property type="match status" value="1"/>
</dbReference>
<dbReference type="Pfam" id="PF13411">
    <property type="entry name" value="MerR_1"/>
    <property type="match status" value="1"/>
</dbReference>
<dbReference type="AlphaFoldDB" id="A0A368VU04"/>
<sequence>MRRMLRTADEELTIDELAARAGVTVRTVRFYASRGLLPPPRLRGRLGLYGGDHLARLDLIRELQALGFTLTAIEHHLQRIPHDAPPEELALQRALLAPWTSDQTEDIDRHELNRRAGRPLDDERIEQLATLGILERIDDDPDRVRLSSTAMLGIGMQILDLELPLDMMVQAKRIVEQHTAQIAADLRELFAAHVLRPYVERGRPEDERERVRTATDRLRPLTIQVLVNGFQRAVNDVIRDHVEEHADGTRLHRDTDTGEEDSQ</sequence>
<dbReference type="InterPro" id="IPR000551">
    <property type="entry name" value="MerR-type_HTH_dom"/>
</dbReference>
<dbReference type="GO" id="GO:0003677">
    <property type="term" value="F:DNA binding"/>
    <property type="evidence" value="ECO:0007669"/>
    <property type="project" value="UniProtKB-KW"/>
</dbReference>